<reference evidence="1" key="1">
    <citation type="submission" date="2020-05" db="EMBL/GenBank/DDBJ databases">
        <authorList>
            <person name="Chiriac C."/>
            <person name="Salcher M."/>
            <person name="Ghai R."/>
            <person name="Kavagutti S V."/>
        </authorList>
    </citation>
    <scope>NUCLEOTIDE SEQUENCE</scope>
</reference>
<protein>
    <submittedName>
        <fullName evidence="1">Unannotated protein</fullName>
    </submittedName>
</protein>
<proteinExistence type="predicted"/>
<accession>A0A6J6QVW8</accession>
<dbReference type="AlphaFoldDB" id="A0A6J6QVW8"/>
<organism evidence="1">
    <name type="scientific">freshwater metagenome</name>
    <dbReference type="NCBI Taxonomy" id="449393"/>
    <lineage>
        <taxon>unclassified sequences</taxon>
        <taxon>metagenomes</taxon>
        <taxon>ecological metagenomes</taxon>
    </lineage>
</organism>
<sequence length="96" mass="10297">MGKLQGRNEISDGEYAGHVGAALLVGQHIAAIHGNANFFISKVLRDGTATYGDEEQICCDFLAVFQRDCHVIGADLVTGVLHTEFKVDATLTESAF</sequence>
<evidence type="ECO:0000313" key="1">
    <source>
        <dbReference type="EMBL" id="CAB4716021.1"/>
    </source>
</evidence>
<name>A0A6J6QVW8_9ZZZZ</name>
<gene>
    <name evidence="1" type="ORF">UFOPK2593_01410</name>
</gene>
<dbReference type="EMBL" id="CAEZXW010000132">
    <property type="protein sequence ID" value="CAB4716021.1"/>
    <property type="molecule type" value="Genomic_DNA"/>
</dbReference>